<comment type="caution">
    <text evidence="1">The sequence shown here is derived from an EMBL/GenBank/DDBJ whole genome shotgun (WGS) entry which is preliminary data.</text>
</comment>
<gene>
    <name evidence="1" type="ORF">L6452_26095</name>
</gene>
<dbReference type="EMBL" id="CM042054">
    <property type="protein sequence ID" value="KAI3707506.1"/>
    <property type="molecule type" value="Genomic_DNA"/>
</dbReference>
<evidence type="ECO:0000313" key="1">
    <source>
        <dbReference type="EMBL" id="KAI3707506.1"/>
    </source>
</evidence>
<reference evidence="2" key="1">
    <citation type="journal article" date="2022" name="Mol. Ecol. Resour.">
        <title>The genomes of chicory, endive, great burdock and yacon provide insights into Asteraceae palaeo-polyploidization history and plant inulin production.</title>
        <authorList>
            <person name="Fan W."/>
            <person name="Wang S."/>
            <person name="Wang H."/>
            <person name="Wang A."/>
            <person name="Jiang F."/>
            <person name="Liu H."/>
            <person name="Zhao H."/>
            <person name="Xu D."/>
            <person name="Zhang Y."/>
        </authorList>
    </citation>
    <scope>NUCLEOTIDE SEQUENCE [LARGE SCALE GENOMIC DNA]</scope>
    <source>
        <strain evidence="2">cv. Niubang</strain>
    </source>
</reference>
<proteinExistence type="predicted"/>
<accession>A0ACB9ACR4</accession>
<organism evidence="1 2">
    <name type="scientific">Arctium lappa</name>
    <name type="common">Greater burdock</name>
    <name type="synonym">Lappa major</name>
    <dbReference type="NCBI Taxonomy" id="4217"/>
    <lineage>
        <taxon>Eukaryota</taxon>
        <taxon>Viridiplantae</taxon>
        <taxon>Streptophyta</taxon>
        <taxon>Embryophyta</taxon>
        <taxon>Tracheophyta</taxon>
        <taxon>Spermatophyta</taxon>
        <taxon>Magnoliopsida</taxon>
        <taxon>eudicotyledons</taxon>
        <taxon>Gunneridae</taxon>
        <taxon>Pentapetalae</taxon>
        <taxon>asterids</taxon>
        <taxon>campanulids</taxon>
        <taxon>Asterales</taxon>
        <taxon>Asteraceae</taxon>
        <taxon>Carduoideae</taxon>
        <taxon>Cardueae</taxon>
        <taxon>Arctiinae</taxon>
        <taxon>Arctium</taxon>
    </lineage>
</organism>
<reference evidence="1 2" key="2">
    <citation type="journal article" date="2022" name="Mol. Ecol. Resour.">
        <title>The genomes of chicory, endive, great burdock and yacon provide insights into Asteraceae paleo-polyploidization history and plant inulin production.</title>
        <authorList>
            <person name="Fan W."/>
            <person name="Wang S."/>
            <person name="Wang H."/>
            <person name="Wang A."/>
            <person name="Jiang F."/>
            <person name="Liu H."/>
            <person name="Zhao H."/>
            <person name="Xu D."/>
            <person name="Zhang Y."/>
        </authorList>
    </citation>
    <scope>NUCLEOTIDE SEQUENCE [LARGE SCALE GENOMIC DNA]</scope>
    <source>
        <strain evidence="2">cv. Niubang</strain>
    </source>
</reference>
<sequence>MNTKLNSESLPVLQLVSWVDVECRDHVKLFLLEELHRRLTRRTCCIRFHCHLPSFCGDFSSFQIYGSTIVMVTKMVF</sequence>
<dbReference type="Proteomes" id="UP001055879">
    <property type="component" value="Linkage Group LG08"/>
</dbReference>
<name>A0ACB9ACR4_ARCLA</name>
<evidence type="ECO:0000313" key="2">
    <source>
        <dbReference type="Proteomes" id="UP001055879"/>
    </source>
</evidence>
<protein>
    <submittedName>
        <fullName evidence="1">Uncharacterized protein</fullName>
    </submittedName>
</protein>
<keyword evidence="2" id="KW-1185">Reference proteome</keyword>